<dbReference type="OrthoDB" id="1776302at2"/>
<comment type="caution">
    <text evidence="1">The sequence shown here is derived from an EMBL/GenBank/DDBJ whole genome shotgun (WGS) entry which is preliminary data.</text>
</comment>
<organism evidence="1 2">
    <name type="scientific">Domibacillus epiphyticus</name>
    <dbReference type="NCBI Taxonomy" id="1714355"/>
    <lineage>
        <taxon>Bacteria</taxon>
        <taxon>Bacillati</taxon>
        <taxon>Bacillota</taxon>
        <taxon>Bacilli</taxon>
        <taxon>Bacillales</taxon>
        <taxon>Bacillaceae</taxon>
        <taxon>Domibacillus</taxon>
    </lineage>
</organism>
<sequence>MNKVLVTEKQRNLILNSEAAKTSFENLYAFLIEHQEIKYEDLQKYSELNNLSSYYDELINACRSEWEIAKIQPSKDLGENFREYKRICSLCGYKYLKIENRIQNKINKKTLVIGTECVKEFGESINAMVMLAQRDSKRATNRYVLENEIPGIRKFVESSSKFVDTLDLIIPIHLEQKWRKISEEINKAYNNYIDEKNKNISILMEYWKKKELIIQDIEKFINDNRNKKNIADRTILEWLLSNNKHSEIRMIRENLGIINWAIAHRIYEPNLMESLLRELYKHFIEMGIEISTFNPKQRLVNLKFSKKNRFLTASIIYEELILNHGGFIFEESIEDTFEDIYDNCDVVERDSQNKLIDLIRKTKSNYKLLKKYRADNEILFIKENEYFLVNFKKLIHDLKKLYFRDETSLKEVYYALEKNIIKTMNKKEHENYKQSKELASKLIR</sequence>
<gene>
    <name evidence="1" type="ORF">BTO28_08645</name>
</gene>
<dbReference type="STRING" id="1714355.BTO28_08645"/>
<dbReference type="EMBL" id="MSFI01000012">
    <property type="protein sequence ID" value="OMP67044.1"/>
    <property type="molecule type" value="Genomic_DNA"/>
</dbReference>
<dbReference type="RefSeq" id="WP_076765301.1">
    <property type="nucleotide sequence ID" value="NZ_MSFI01000012.1"/>
</dbReference>
<protein>
    <submittedName>
        <fullName evidence="1">Uncharacterized protein</fullName>
    </submittedName>
</protein>
<keyword evidence="2" id="KW-1185">Reference proteome</keyword>
<dbReference type="Proteomes" id="UP000188613">
    <property type="component" value="Unassembled WGS sequence"/>
</dbReference>
<evidence type="ECO:0000313" key="2">
    <source>
        <dbReference type="Proteomes" id="UP000188613"/>
    </source>
</evidence>
<dbReference type="AlphaFoldDB" id="A0A1V2A898"/>
<proteinExistence type="predicted"/>
<reference evidence="1 2" key="1">
    <citation type="submission" date="2016-12" db="EMBL/GenBank/DDBJ databases">
        <title>Domibacillus sp. SAB 38T whole genome sequencing.</title>
        <authorList>
            <person name="Verma A."/>
            <person name="Ojha A.K."/>
            <person name="Krishnamurthi S."/>
        </authorList>
    </citation>
    <scope>NUCLEOTIDE SEQUENCE [LARGE SCALE GENOMIC DNA]</scope>
    <source>
        <strain evidence="1 2">SAB 38</strain>
    </source>
</reference>
<accession>A0A1V2A898</accession>
<name>A0A1V2A898_9BACI</name>
<evidence type="ECO:0000313" key="1">
    <source>
        <dbReference type="EMBL" id="OMP67044.1"/>
    </source>
</evidence>